<evidence type="ECO:0000256" key="6">
    <source>
        <dbReference type="ARBA" id="ARBA00022552"/>
    </source>
</evidence>
<dbReference type="InterPro" id="IPR006700">
    <property type="entry name" value="RsmE"/>
</dbReference>
<comment type="function">
    <text evidence="10 12">Specifically methylates the N3 position of the uracil ring of uridine 1498 (m3U1498) in 16S rRNA. Acts on the fully assembled 30S ribosomal subunit.</text>
</comment>
<protein>
    <recommendedName>
        <fullName evidence="4 12">Ribosomal RNA small subunit methyltransferase E</fullName>
        <ecNumber evidence="3 12">2.1.1.193</ecNumber>
    </recommendedName>
</protein>
<sequence length="243" mass="26686">MSNPRIFQATPFSVDSTATLSDDAFGHVVRVLRLKAGDEVTFFNGDGCDYQAILSDVSKKQATANIVNKVARNNESPLNIHLGQGISRGDRMDFTLQKSVELGVNTITPLFTQRCGVKLNAERLEKKRQQWQKIVISACEQSGRAVVPEVRQPMALQEWLTQATQALTINLHPRAEHSIMGLPVSCDRVRLLIGPEGGLTDEEIQQASNANYTEVLLGPRVLRTETAALTAITALQCKFGDLS</sequence>
<evidence type="ECO:0000256" key="10">
    <source>
        <dbReference type="ARBA" id="ARBA00025699"/>
    </source>
</evidence>
<proteinExistence type="inferred from homology"/>
<dbReference type="InterPro" id="IPR029028">
    <property type="entry name" value="Alpha/beta_knot_MTases"/>
</dbReference>
<dbReference type="PIRSF" id="PIRSF015601">
    <property type="entry name" value="MTase_slr0722"/>
    <property type="match status" value="1"/>
</dbReference>
<comment type="subcellular location">
    <subcellularLocation>
        <location evidence="1 12">Cytoplasm</location>
    </subcellularLocation>
</comment>
<reference evidence="16" key="1">
    <citation type="submission" date="2023-09" db="EMBL/GenBank/DDBJ databases">
        <authorList>
            <person name="Li S."/>
            <person name="Li X."/>
            <person name="Zhang C."/>
            <person name="Zhao Z."/>
        </authorList>
    </citation>
    <scope>NUCLEOTIDE SEQUENCE [LARGE SCALE GENOMIC DNA]</scope>
    <source>
        <strain evidence="16">SQ345</strain>
    </source>
</reference>
<dbReference type="EMBL" id="CP134146">
    <property type="protein sequence ID" value="WNC67750.1"/>
    <property type="molecule type" value="Genomic_DNA"/>
</dbReference>
<evidence type="ECO:0000256" key="7">
    <source>
        <dbReference type="ARBA" id="ARBA00022603"/>
    </source>
</evidence>
<keyword evidence="8 12" id="KW-0808">Transferase</keyword>
<dbReference type="Proteomes" id="UP001248581">
    <property type="component" value="Chromosome"/>
</dbReference>
<dbReference type="PANTHER" id="PTHR30027">
    <property type="entry name" value="RIBOSOMAL RNA SMALL SUBUNIT METHYLTRANSFERASE E"/>
    <property type="match status" value="1"/>
</dbReference>
<dbReference type="NCBIfam" id="NF008692">
    <property type="entry name" value="PRK11713.1-5"/>
    <property type="match status" value="1"/>
</dbReference>
<dbReference type="NCBIfam" id="TIGR00046">
    <property type="entry name" value="RsmE family RNA methyltransferase"/>
    <property type="match status" value="1"/>
</dbReference>
<dbReference type="NCBIfam" id="NF008690">
    <property type="entry name" value="PRK11713.1-1"/>
    <property type="match status" value="1"/>
</dbReference>
<keyword evidence="5 12" id="KW-0963">Cytoplasm</keyword>
<dbReference type="GO" id="GO:0032259">
    <property type="term" value="P:methylation"/>
    <property type="evidence" value="ECO:0007669"/>
    <property type="project" value="UniProtKB-KW"/>
</dbReference>
<organism evidence="15 16">
    <name type="scientific">Thalassotalea nanhaiensis</name>
    <dbReference type="NCBI Taxonomy" id="3065648"/>
    <lineage>
        <taxon>Bacteria</taxon>
        <taxon>Pseudomonadati</taxon>
        <taxon>Pseudomonadota</taxon>
        <taxon>Gammaproteobacteria</taxon>
        <taxon>Alteromonadales</taxon>
        <taxon>Colwelliaceae</taxon>
        <taxon>Thalassotalea</taxon>
    </lineage>
</organism>
<keyword evidence="7 12" id="KW-0489">Methyltransferase</keyword>
<gene>
    <name evidence="15" type="primary">rsmE</name>
    <name evidence="15" type="ORF">RI845_14635</name>
</gene>
<dbReference type="SUPFAM" id="SSF75217">
    <property type="entry name" value="alpha/beta knot"/>
    <property type="match status" value="1"/>
</dbReference>
<evidence type="ECO:0000256" key="2">
    <source>
        <dbReference type="ARBA" id="ARBA00005528"/>
    </source>
</evidence>
<dbReference type="Gene3D" id="2.40.240.20">
    <property type="entry name" value="Hypothetical PUA domain-like, domain 1"/>
    <property type="match status" value="1"/>
</dbReference>
<evidence type="ECO:0000313" key="15">
    <source>
        <dbReference type="EMBL" id="WNC67750.1"/>
    </source>
</evidence>
<evidence type="ECO:0000256" key="1">
    <source>
        <dbReference type="ARBA" id="ARBA00004496"/>
    </source>
</evidence>
<evidence type="ECO:0000259" key="14">
    <source>
        <dbReference type="Pfam" id="PF20260"/>
    </source>
</evidence>
<comment type="similarity">
    <text evidence="2 12">Belongs to the RNA methyltransferase RsmE family.</text>
</comment>
<evidence type="ECO:0000256" key="5">
    <source>
        <dbReference type="ARBA" id="ARBA00022490"/>
    </source>
</evidence>
<accession>A0ABY9TG86</accession>
<dbReference type="PANTHER" id="PTHR30027:SF3">
    <property type="entry name" value="16S RRNA (URACIL(1498)-N(3))-METHYLTRANSFERASE"/>
    <property type="match status" value="1"/>
</dbReference>
<dbReference type="CDD" id="cd18084">
    <property type="entry name" value="RsmE-like"/>
    <property type="match status" value="1"/>
</dbReference>
<dbReference type="Pfam" id="PF04452">
    <property type="entry name" value="Methyltrans_RNA"/>
    <property type="match status" value="1"/>
</dbReference>
<keyword evidence="16" id="KW-1185">Reference proteome</keyword>
<dbReference type="InterPro" id="IPR046886">
    <property type="entry name" value="RsmE_MTase_dom"/>
</dbReference>
<feature type="domain" description="Ribosomal RNA small subunit methyltransferase E methyltransferase" evidence="13">
    <location>
        <begin position="74"/>
        <end position="236"/>
    </location>
</feature>
<feature type="domain" description="Ribosomal RNA small subunit methyltransferase E PUA-like" evidence="14">
    <location>
        <begin position="20"/>
        <end position="66"/>
    </location>
</feature>
<evidence type="ECO:0000259" key="13">
    <source>
        <dbReference type="Pfam" id="PF04452"/>
    </source>
</evidence>
<name>A0ABY9TG86_9GAMM</name>
<comment type="catalytic activity">
    <reaction evidence="11 12">
        <text>uridine(1498) in 16S rRNA + S-adenosyl-L-methionine = N(3)-methyluridine(1498) in 16S rRNA + S-adenosyl-L-homocysteine + H(+)</text>
        <dbReference type="Rhea" id="RHEA:42920"/>
        <dbReference type="Rhea" id="RHEA-COMP:10283"/>
        <dbReference type="Rhea" id="RHEA-COMP:10284"/>
        <dbReference type="ChEBI" id="CHEBI:15378"/>
        <dbReference type="ChEBI" id="CHEBI:57856"/>
        <dbReference type="ChEBI" id="CHEBI:59789"/>
        <dbReference type="ChEBI" id="CHEBI:65315"/>
        <dbReference type="ChEBI" id="CHEBI:74502"/>
        <dbReference type="EC" id="2.1.1.193"/>
    </reaction>
</comment>
<dbReference type="InterPro" id="IPR029026">
    <property type="entry name" value="tRNA_m1G_MTases_N"/>
</dbReference>
<evidence type="ECO:0000256" key="12">
    <source>
        <dbReference type="PIRNR" id="PIRNR015601"/>
    </source>
</evidence>
<dbReference type="InterPro" id="IPR015947">
    <property type="entry name" value="PUA-like_sf"/>
</dbReference>
<dbReference type="Gene3D" id="3.40.1280.10">
    <property type="match status" value="1"/>
</dbReference>
<dbReference type="RefSeq" id="WP_348386909.1">
    <property type="nucleotide sequence ID" value="NZ_CP134146.1"/>
</dbReference>
<evidence type="ECO:0000313" key="16">
    <source>
        <dbReference type="Proteomes" id="UP001248581"/>
    </source>
</evidence>
<dbReference type="Pfam" id="PF20260">
    <property type="entry name" value="PUA_4"/>
    <property type="match status" value="1"/>
</dbReference>
<evidence type="ECO:0000256" key="9">
    <source>
        <dbReference type="ARBA" id="ARBA00022691"/>
    </source>
</evidence>
<keyword evidence="6 12" id="KW-0698">rRNA processing</keyword>
<keyword evidence="9 12" id="KW-0949">S-adenosyl-L-methionine</keyword>
<evidence type="ECO:0000256" key="8">
    <source>
        <dbReference type="ARBA" id="ARBA00022679"/>
    </source>
</evidence>
<evidence type="ECO:0000256" key="4">
    <source>
        <dbReference type="ARBA" id="ARBA00013673"/>
    </source>
</evidence>
<evidence type="ECO:0000256" key="3">
    <source>
        <dbReference type="ARBA" id="ARBA00012328"/>
    </source>
</evidence>
<dbReference type="InterPro" id="IPR046887">
    <property type="entry name" value="RsmE_PUA-like"/>
</dbReference>
<dbReference type="EC" id="2.1.1.193" evidence="3 12"/>
<dbReference type="GO" id="GO:0008168">
    <property type="term" value="F:methyltransferase activity"/>
    <property type="evidence" value="ECO:0007669"/>
    <property type="project" value="UniProtKB-KW"/>
</dbReference>
<dbReference type="SUPFAM" id="SSF88697">
    <property type="entry name" value="PUA domain-like"/>
    <property type="match status" value="1"/>
</dbReference>
<evidence type="ECO:0000256" key="11">
    <source>
        <dbReference type="ARBA" id="ARBA00047944"/>
    </source>
</evidence>